<dbReference type="EMBL" id="PCDP01000061">
    <property type="protein sequence ID" value="PZM09206.1"/>
    <property type="molecule type" value="Genomic_DNA"/>
</dbReference>
<reference evidence="3 4" key="1">
    <citation type="journal article" date="2018" name="Sci. Rep.">
        <title>Rhizobium tumorigenes sp. nov., a novel plant tumorigenic bacterium isolated from cane gall tumors on thornless blackberry.</title>
        <authorList>
            <person name="Kuzmanovi N."/>
            <person name="Smalla K."/>
            <person name="Gronow S."/>
            <person name="PuBawska J."/>
        </authorList>
    </citation>
    <scope>NUCLEOTIDE SEQUENCE [LARGE SCALE GENOMIC DNA]</scope>
    <source>
        <strain evidence="3 4">CCBAU 85046</strain>
    </source>
</reference>
<dbReference type="Pfam" id="PF11412">
    <property type="entry name" value="DsbD_N"/>
    <property type="match status" value="1"/>
</dbReference>
<evidence type="ECO:0000313" key="4">
    <source>
        <dbReference type="Proteomes" id="UP000248925"/>
    </source>
</evidence>
<organism evidence="3 4">
    <name type="scientific">Rhizobium tubonense</name>
    <dbReference type="NCBI Taxonomy" id="484088"/>
    <lineage>
        <taxon>Bacteria</taxon>
        <taxon>Pseudomonadati</taxon>
        <taxon>Pseudomonadota</taxon>
        <taxon>Alphaproteobacteria</taxon>
        <taxon>Hyphomicrobiales</taxon>
        <taxon>Rhizobiaceae</taxon>
        <taxon>Rhizobium/Agrobacterium group</taxon>
        <taxon>Rhizobium</taxon>
    </lineage>
</organism>
<comment type="caution">
    <text evidence="3">The sequence shown here is derived from an EMBL/GenBank/DDBJ whole genome shotgun (WGS) entry which is preliminary data.</text>
</comment>
<dbReference type="AlphaFoldDB" id="A0A2W4DZW4"/>
<sequence>MLINLLRFGTSLALVATFAAAEFAASPAFSATSDWALSEGGRMRVVALSPDAGGNIRAALQIEPKPGWITYWREPGESGIPPQLTVADGGNVALQAIAYPVPKPLMIGSIEELGYDSAVTLPLDFKVTDGSKSAKLDLTAFIGMCRDICIPFQGNFSLPLPQAGTAGPEETAVLDAATASLPRAPSPDFSVENHALSADGKVLSLTLALPDPDGAAPEIYVTGPSGYVFFKQADAKHDGKRFDVDIAIGRLPKTYTIHGKSWGLVVVQGKRAMETTLAFD</sequence>
<evidence type="ECO:0000313" key="3">
    <source>
        <dbReference type="EMBL" id="PZM09206.1"/>
    </source>
</evidence>
<dbReference type="OrthoDB" id="9811036at2"/>
<dbReference type="RefSeq" id="WP_111163356.1">
    <property type="nucleotide sequence ID" value="NZ_PCDP01000061.1"/>
</dbReference>
<dbReference type="Proteomes" id="UP000248925">
    <property type="component" value="Unassembled WGS sequence"/>
</dbReference>
<keyword evidence="1" id="KW-0732">Signal</keyword>
<proteinExistence type="predicted"/>
<evidence type="ECO:0000259" key="2">
    <source>
        <dbReference type="Pfam" id="PF11412"/>
    </source>
</evidence>
<gene>
    <name evidence="3" type="ORF">CPY51_26770</name>
</gene>
<feature type="chain" id="PRO_5015886848" evidence="1">
    <location>
        <begin position="25"/>
        <end position="280"/>
    </location>
</feature>
<accession>A0A2W4DZW4</accession>
<feature type="domain" description="Thiol:disulfide interchange protein DsbD N-terminal" evidence="2">
    <location>
        <begin position="48"/>
        <end position="158"/>
    </location>
</feature>
<keyword evidence="4" id="KW-1185">Reference proteome</keyword>
<name>A0A2W4DZW4_9HYPH</name>
<protein>
    <submittedName>
        <fullName evidence="3">Cytochrome C biogenesis protein</fullName>
    </submittedName>
</protein>
<evidence type="ECO:0000256" key="1">
    <source>
        <dbReference type="SAM" id="SignalP"/>
    </source>
</evidence>
<feature type="signal peptide" evidence="1">
    <location>
        <begin position="1"/>
        <end position="24"/>
    </location>
</feature>
<dbReference type="InterPro" id="IPR028250">
    <property type="entry name" value="DsbDN"/>
</dbReference>